<dbReference type="CDD" id="cd04301">
    <property type="entry name" value="NAT_SF"/>
    <property type="match status" value="1"/>
</dbReference>
<proteinExistence type="predicted"/>
<evidence type="ECO:0000313" key="4">
    <source>
        <dbReference type="Proteomes" id="UP000676325"/>
    </source>
</evidence>
<evidence type="ECO:0000313" key="3">
    <source>
        <dbReference type="EMBL" id="MBR7827153.1"/>
    </source>
</evidence>
<dbReference type="InterPro" id="IPR016181">
    <property type="entry name" value="Acyl_CoA_acyltransferase"/>
</dbReference>
<feature type="compositionally biased region" description="Acidic residues" evidence="1">
    <location>
        <begin position="142"/>
        <end position="152"/>
    </location>
</feature>
<accession>A0A941EAS0</accession>
<dbReference type="EMBL" id="JAGSOH010000029">
    <property type="protein sequence ID" value="MBR7827153.1"/>
    <property type="molecule type" value="Genomic_DNA"/>
</dbReference>
<dbReference type="Gene3D" id="3.40.630.30">
    <property type="match status" value="1"/>
</dbReference>
<organism evidence="3 4">
    <name type="scientific">Actinospica acidithermotolerans</name>
    <dbReference type="NCBI Taxonomy" id="2828514"/>
    <lineage>
        <taxon>Bacteria</taxon>
        <taxon>Bacillati</taxon>
        <taxon>Actinomycetota</taxon>
        <taxon>Actinomycetes</taxon>
        <taxon>Catenulisporales</taxon>
        <taxon>Actinospicaceae</taxon>
        <taxon>Actinospica</taxon>
    </lineage>
</organism>
<feature type="region of interest" description="Disordered" evidence="1">
    <location>
        <begin position="112"/>
        <end position="157"/>
    </location>
</feature>
<gene>
    <name evidence="3" type="ORF">KDK95_12620</name>
</gene>
<feature type="compositionally biased region" description="Gly residues" evidence="1">
    <location>
        <begin position="112"/>
        <end position="141"/>
    </location>
</feature>
<dbReference type="Proteomes" id="UP000676325">
    <property type="component" value="Unassembled WGS sequence"/>
</dbReference>
<evidence type="ECO:0000259" key="2">
    <source>
        <dbReference type="PROSITE" id="PS51186"/>
    </source>
</evidence>
<evidence type="ECO:0000256" key="1">
    <source>
        <dbReference type="SAM" id="MobiDB-lite"/>
    </source>
</evidence>
<feature type="domain" description="N-acetyltransferase" evidence="2">
    <location>
        <begin position="193"/>
        <end position="328"/>
    </location>
</feature>
<dbReference type="GO" id="GO:0016747">
    <property type="term" value="F:acyltransferase activity, transferring groups other than amino-acyl groups"/>
    <property type="evidence" value="ECO:0007669"/>
    <property type="project" value="InterPro"/>
</dbReference>
<keyword evidence="4" id="KW-1185">Reference proteome</keyword>
<name>A0A941EAS0_9ACTN</name>
<dbReference type="RefSeq" id="WP_212518300.1">
    <property type="nucleotide sequence ID" value="NZ_JAGSOH010000029.1"/>
</dbReference>
<sequence length="328" mass="33501">MDVMPQAAVTRYGSYAELPGAMLEDTMLLIETDPGVLHGAWTASDGYAFASVDGYGGDPCWLNVVGPPETSAALIEAALGELGGRCCGMTVPRGLDVAPWLRFGSGGGDGTGAGAGTGGGDGTGNGSGAGTGSGDGTGNGDGDGDGDGDEAAAEAAAGTGAEVGAVAADGLLEPSQWDAMRCDAPPPVQPGEERVRPIEDLAALQEFLDRVNPHHSVRADHPEVERWLGARDAVSGELLAVGAFTRRRRGTAYLASIATAEAARGQGLGAAVTAALTRHAFTSGDTVCTLAHYHPNEPARRIYLRLGYRTTHQSQSVQFGRRREAGCP</sequence>
<reference evidence="3" key="1">
    <citation type="submission" date="2021-04" db="EMBL/GenBank/DDBJ databases">
        <title>Genome based classification of Actinospica acidithermotolerans sp. nov., an actinobacterium isolated from an Indonesian hot spring.</title>
        <authorList>
            <person name="Kusuma A.B."/>
            <person name="Putra K.E."/>
            <person name="Nafisah S."/>
            <person name="Loh J."/>
            <person name="Nouioui I."/>
            <person name="Goodfellow M."/>
        </authorList>
    </citation>
    <scope>NUCLEOTIDE SEQUENCE</scope>
    <source>
        <strain evidence="3">MGRD01-02</strain>
    </source>
</reference>
<dbReference type="PROSITE" id="PS51186">
    <property type="entry name" value="GNAT"/>
    <property type="match status" value="1"/>
</dbReference>
<comment type="caution">
    <text evidence="3">The sequence shown here is derived from an EMBL/GenBank/DDBJ whole genome shotgun (WGS) entry which is preliminary data.</text>
</comment>
<dbReference type="SUPFAM" id="SSF55729">
    <property type="entry name" value="Acyl-CoA N-acyltransferases (Nat)"/>
    <property type="match status" value="1"/>
</dbReference>
<dbReference type="Pfam" id="PF00583">
    <property type="entry name" value="Acetyltransf_1"/>
    <property type="match status" value="1"/>
</dbReference>
<dbReference type="AlphaFoldDB" id="A0A941EAS0"/>
<protein>
    <submittedName>
        <fullName evidence="3">GNAT family N-acetyltransferase</fullName>
    </submittedName>
</protein>
<dbReference type="InterPro" id="IPR000182">
    <property type="entry name" value="GNAT_dom"/>
</dbReference>